<feature type="transmembrane region" description="Helical" evidence="1">
    <location>
        <begin position="30"/>
        <end position="50"/>
    </location>
</feature>
<reference evidence="4" key="1">
    <citation type="submission" date="2017-02" db="UniProtKB">
        <authorList>
            <consortium name="WormBaseParasite"/>
        </authorList>
    </citation>
    <scope>IDENTIFICATION</scope>
</reference>
<keyword evidence="1" id="KW-0812">Transmembrane</keyword>
<reference evidence="2 3" key="2">
    <citation type="submission" date="2018-11" db="EMBL/GenBank/DDBJ databases">
        <authorList>
            <consortium name="Pathogen Informatics"/>
        </authorList>
    </citation>
    <scope>NUCLEOTIDE SEQUENCE [LARGE SCALE GENOMIC DNA]</scope>
</reference>
<protein>
    <submittedName>
        <fullName evidence="4">Ovule protein</fullName>
    </submittedName>
</protein>
<evidence type="ECO:0000313" key="2">
    <source>
        <dbReference type="EMBL" id="VDO16316.1"/>
    </source>
</evidence>
<keyword evidence="3" id="KW-1185">Reference proteome</keyword>
<dbReference type="EMBL" id="UZAG01004061">
    <property type="protein sequence ID" value="VDO16316.1"/>
    <property type="molecule type" value="Genomic_DNA"/>
</dbReference>
<keyword evidence="1" id="KW-1133">Transmembrane helix</keyword>
<sequence length="65" mass="7328">MHELDNDSCSNLIMAKGILMHYWGLISNRIASFFLSKILITIAVSTMGLFSVRLSLSMKCVYITQ</sequence>
<dbReference type="WBParaSite" id="BTMF_0000490401-mRNA-1">
    <property type="protein sequence ID" value="BTMF_0000490401-mRNA-1"/>
    <property type="gene ID" value="BTMF_0000490401"/>
</dbReference>
<dbReference type="Proteomes" id="UP000280834">
    <property type="component" value="Unassembled WGS sequence"/>
</dbReference>
<keyword evidence="1" id="KW-0472">Membrane</keyword>
<name>A0A0R3QEW1_9BILA</name>
<accession>A0A0R3QEW1</accession>
<dbReference type="AlphaFoldDB" id="A0A0R3QEW1"/>
<evidence type="ECO:0000256" key="1">
    <source>
        <dbReference type="SAM" id="Phobius"/>
    </source>
</evidence>
<evidence type="ECO:0000313" key="4">
    <source>
        <dbReference type="WBParaSite" id="BTMF_0000490401-mRNA-1"/>
    </source>
</evidence>
<proteinExistence type="predicted"/>
<organism evidence="4">
    <name type="scientific">Brugia timori</name>
    <dbReference type="NCBI Taxonomy" id="42155"/>
    <lineage>
        <taxon>Eukaryota</taxon>
        <taxon>Metazoa</taxon>
        <taxon>Ecdysozoa</taxon>
        <taxon>Nematoda</taxon>
        <taxon>Chromadorea</taxon>
        <taxon>Rhabditida</taxon>
        <taxon>Spirurina</taxon>
        <taxon>Spiruromorpha</taxon>
        <taxon>Filarioidea</taxon>
        <taxon>Onchocercidae</taxon>
        <taxon>Brugia</taxon>
    </lineage>
</organism>
<gene>
    <name evidence="2" type="ORF">BTMF_LOCUS4194</name>
</gene>
<evidence type="ECO:0000313" key="3">
    <source>
        <dbReference type="Proteomes" id="UP000280834"/>
    </source>
</evidence>